<feature type="transmembrane region" description="Helical" evidence="2">
    <location>
        <begin position="202"/>
        <end position="221"/>
    </location>
</feature>
<evidence type="ECO:0000259" key="3">
    <source>
        <dbReference type="PROSITE" id="PS50887"/>
    </source>
</evidence>
<dbReference type="Gene3D" id="3.30.70.270">
    <property type="match status" value="1"/>
</dbReference>
<proteinExistence type="predicted"/>
<evidence type="ECO:0000313" key="5">
    <source>
        <dbReference type="Proteomes" id="UP000218899"/>
    </source>
</evidence>
<dbReference type="RefSeq" id="WP_096460890.1">
    <property type="nucleotide sequence ID" value="NZ_AP014936.1"/>
</dbReference>
<dbReference type="NCBIfam" id="TIGR00254">
    <property type="entry name" value="GGDEF"/>
    <property type="match status" value="1"/>
</dbReference>
<dbReference type="FunFam" id="3.30.70.270:FF:000001">
    <property type="entry name" value="Diguanylate cyclase domain protein"/>
    <property type="match status" value="1"/>
</dbReference>
<evidence type="ECO:0000313" key="4">
    <source>
        <dbReference type="EMBL" id="BAU48372.1"/>
    </source>
</evidence>
<dbReference type="Proteomes" id="UP000218899">
    <property type="component" value="Chromosome"/>
</dbReference>
<dbReference type="PROSITE" id="PS50887">
    <property type="entry name" value="GGDEF"/>
    <property type="match status" value="1"/>
</dbReference>
<dbReference type="PANTHER" id="PTHR46663:SF3">
    <property type="entry name" value="SLL0267 PROTEIN"/>
    <property type="match status" value="1"/>
</dbReference>
<feature type="transmembrane region" description="Helical" evidence="2">
    <location>
        <begin position="157"/>
        <end position="182"/>
    </location>
</feature>
<dbReference type="Pfam" id="PF00990">
    <property type="entry name" value="GGDEF"/>
    <property type="match status" value="1"/>
</dbReference>
<keyword evidence="2" id="KW-0472">Membrane</keyword>
<dbReference type="InterPro" id="IPR029787">
    <property type="entry name" value="Nucleotide_cyclase"/>
</dbReference>
<dbReference type="EMBL" id="AP014936">
    <property type="protein sequence ID" value="BAU48372.1"/>
    <property type="molecule type" value="Genomic_DNA"/>
</dbReference>
<dbReference type="AlphaFoldDB" id="A0A1B4V705"/>
<keyword evidence="5" id="KW-1185">Reference proteome</keyword>
<feature type="domain" description="GGDEF" evidence="3">
    <location>
        <begin position="357"/>
        <end position="491"/>
    </location>
</feature>
<keyword evidence="2" id="KW-0812">Transmembrane</keyword>
<dbReference type="OrthoDB" id="9759607at2"/>
<feature type="transmembrane region" description="Helical" evidence="2">
    <location>
        <begin position="124"/>
        <end position="145"/>
    </location>
</feature>
<protein>
    <submittedName>
        <fullName evidence="4">Diguanylate cyclase</fullName>
    </submittedName>
</protein>
<feature type="transmembrane region" description="Helical" evidence="2">
    <location>
        <begin position="26"/>
        <end position="44"/>
    </location>
</feature>
<reference evidence="4 5" key="1">
    <citation type="submission" date="2015-08" db="EMBL/GenBank/DDBJ databases">
        <title>Complete genome sequence of Sulfurifustis variabilis.</title>
        <authorList>
            <person name="Miura A."/>
            <person name="Kojima H."/>
            <person name="Fukui M."/>
        </authorList>
    </citation>
    <scope>NUCLEOTIDE SEQUENCE [LARGE SCALE GENOMIC DNA]</scope>
    <source>
        <strain evidence="5">skN76</strain>
    </source>
</reference>
<dbReference type="InterPro" id="IPR043128">
    <property type="entry name" value="Rev_trsase/Diguanyl_cyclase"/>
</dbReference>
<evidence type="ECO:0000256" key="2">
    <source>
        <dbReference type="SAM" id="Phobius"/>
    </source>
</evidence>
<dbReference type="SMART" id="SM00267">
    <property type="entry name" value="GGDEF"/>
    <property type="match status" value="1"/>
</dbReference>
<dbReference type="Pfam" id="PF17158">
    <property type="entry name" value="MASE4"/>
    <property type="match status" value="1"/>
</dbReference>
<sequence>MNAAGAAWEHALDQPGSAGRATLRHAVAFAAVIVLMTAVVLFFGPVQLPAFPQFTIFHTGFVFLVDAITAFLLFGQFVYRRLPCYLLLAAAFLFNALVMIPFLLSFPEALAGQGEVLGGSQSSIWVWHFWHALFPAIVALALVVDERGAGRTVPPREVVPVIAAVTAAVLLLVVLVSLAVTVFHHRLPVLIDEHRVPLRQNFYWVGAVAAAVTALAFALAARLARRRAVLHVWLTLVLLAFLADEAASLGAYPRYALGWYFGRVESMLATGTLLAVFLTDINHLYYRLARAMRDLSGTNRKLSATIDEKDALLAELRESEERVRRMAYYDAITELPNRRWLMEALARTLAVAERHGHATAVLFVDLDRFKEVNDSLGHEVGDGLLREVAGRLERCVRAADTVSRLGGDEFVIVLPEIAGPRDATAVADKILRAMAEPMTIAGHVIRITASIGIAIGTREHRLDAADLVRRADEAMYAAKKSGRNRKALSAFA</sequence>
<feature type="transmembrane region" description="Helical" evidence="2">
    <location>
        <begin position="228"/>
        <end position="247"/>
    </location>
</feature>
<name>A0A1B4V705_9GAMM</name>
<gene>
    <name evidence="4" type="ORF">SVA_1818</name>
</gene>
<dbReference type="KEGG" id="sva:SVA_1818"/>
<accession>A0A1B4V705</accession>
<organism evidence="4 5">
    <name type="scientific">Sulfurifustis variabilis</name>
    <dbReference type="NCBI Taxonomy" id="1675686"/>
    <lineage>
        <taxon>Bacteria</taxon>
        <taxon>Pseudomonadati</taxon>
        <taxon>Pseudomonadota</taxon>
        <taxon>Gammaproteobacteria</taxon>
        <taxon>Acidiferrobacterales</taxon>
        <taxon>Acidiferrobacteraceae</taxon>
        <taxon>Sulfurifustis</taxon>
    </lineage>
</organism>
<dbReference type="GO" id="GO:0003824">
    <property type="term" value="F:catalytic activity"/>
    <property type="evidence" value="ECO:0007669"/>
    <property type="project" value="UniProtKB-ARBA"/>
</dbReference>
<dbReference type="PANTHER" id="PTHR46663">
    <property type="entry name" value="DIGUANYLATE CYCLASE DGCT-RELATED"/>
    <property type="match status" value="1"/>
</dbReference>
<feature type="transmembrane region" description="Helical" evidence="2">
    <location>
        <begin position="56"/>
        <end position="78"/>
    </location>
</feature>
<dbReference type="CDD" id="cd01949">
    <property type="entry name" value="GGDEF"/>
    <property type="match status" value="1"/>
</dbReference>
<feature type="transmembrane region" description="Helical" evidence="2">
    <location>
        <begin position="267"/>
        <end position="286"/>
    </location>
</feature>
<dbReference type="InterPro" id="IPR000160">
    <property type="entry name" value="GGDEF_dom"/>
</dbReference>
<dbReference type="InterPro" id="IPR052163">
    <property type="entry name" value="DGC-Regulatory_Protein"/>
</dbReference>
<dbReference type="SUPFAM" id="SSF55073">
    <property type="entry name" value="Nucleotide cyclase"/>
    <property type="match status" value="1"/>
</dbReference>
<dbReference type="InterPro" id="IPR033424">
    <property type="entry name" value="MASE4"/>
</dbReference>
<comment type="cofactor">
    <cofactor evidence="1">
        <name>Mg(2+)</name>
        <dbReference type="ChEBI" id="CHEBI:18420"/>
    </cofactor>
</comment>
<keyword evidence="2" id="KW-1133">Transmembrane helix</keyword>
<evidence type="ECO:0000256" key="1">
    <source>
        <dbReference type="ARBA" id="ARBA00001946"/>
    </source>
</evidence>
<feature type="transmembrane region" description="Helical" evidence="2">
    <location>
        <begin position="85"/>
        <end position="104"/>
    </location>
</feature>